<comment type="caution">
    <text evidence="1">The sequence shown here is derived from an EMBL/GenBank/DDBJ whole genome shotgun (WGS) entry which is preliminary data.</text>
</comment>
<evidence type="ECO:0000313" key="1">
    <source>
        <dbReference type="EMBL" id="KAF0692079.1"/>
    </source>
</evidence>
<organism evidence="1">
    <name type="scientific">Aphanomyces stellatus</name>
    <dbReference type="NCBI Taxonomy" id="120398"/>
    <lineage>
        <taxon>Eukaryota</taxon>
        <taxon>Sar</taxon>
        <taxon>Stramenopiles</taxon>
        <taxon>Oomycota</taxon>
        <taxon>Saprolegniomycetes</taxon>
        <taxon>Saprolegniales</taxon>
        <taxon>Verrucalvaceae</taxon>
        <taxon>Aphanomyces</taxon>
    </lineage>
</organism>
<proteinExistence type="predicted"/>
<accession>A0A6A4Y930</accession>
<dbReference type="AlphaFoldDB" id="A0A6A4Y930"/>
<feature type="non-terminal residue" evidence="1">
    <location>
        <position position="1"/>
    </location>
</feature>
<reference evidence="1" key="1">
    <citation type="submission" date="2019-06" db="EMBL/GenBank/DDBJ databases">
        <title>Genomics analysis of Aphanomyces spp. identifies a new class of oomycete effector associated with host adaptation.</title>
        <authorList>
            <person name="Gaulin E."/>
        </authorList>
    </citation>
    <scope>NUCLEOTIDE SEQUENCE</scope>
    <source>
        <strain evidence="1">CBS 578.67</strain>
    </source>
</reference>
<name>A0A6A4Y930_9STRA</name>
<dbReference type="EMBL" id="VJMH01005985">
    <property type="protein sequence ID" value="KAF0692079.1"/>
    <property type="molecule type" value="Genomic_DNA"/>
</dbReference>
<protein>
    <recommendedName>
        <fullName evidence="2">START domain-containing protein</fullName>
    </recommendedName>
</protein>
<evidence type="ECO:0008006" key="2">
    <source>
        <dbReference type="Google" id="ProtNLM"/>
    </source>
</evidence>
<sequence length="250" mass="29141">TLGEGNPWLHSTLLADPVARHYGFRWLTDRIFHNALRAHAVVDPSVQDMMHINLHTNDDGWDMVGIENFSQTTVLAHFKDVANCMWDIFTATQITDVHLQQKVVQTNDMLYNRVYDRLHDTSVCVLLRRYTMPNRVVFTRLFLRDDECFPLQSHELRPHGFGWTIMEHIADDVTLYRSRLLHHVPVTVQGMIPLERSAQVFGVDATLPRPLLLERMQANALRNLKHARDHTQRNLHDRLTELERKNSAKV</sequence>
<gene>
    <name evidence="1" type="ORF">As57867_016726</name>
</gene>